<dbReference type="InterPro" id="IPR045188">
    <property type="entry name" value="Boi1/Boi2-like"/>
</dbReference>
<dbReference type="InterPro" id="IPR001478">
    <property type="entry name" value="PDZ"/>
</dbReference>
<evidence type="ECO:0000256" key="2">
    <source>
        <dbReference type="SAM" id="MobiDB-lite"/>
    </source>
</evidence>
<dbReference type="GO" id="GO:0055037">
    <property type="term" value="C:recycling endosome"/>
    <property type="evidence" value="ECO:0007669"/>
    <property type="project" value="TreeGrafter"/>
</dbReference>
<dbReference type="SUPFAM" id="SSF50156">
    <property type="entry name" value="PDZ domain-like"/>
    <property type="match status" value="1"/>
</dbReference>
<dbReference type="PANTHER" id="PTHR22902:SF27">
    <property type="entry name" value="PLECKSTRIN HOMOLOGY DOMAIN-CONTAINING FAMILY A MEMBER 3"/>
    <property type="match status" value="1"/>
</dbReference>
<dbReference type="SMART" id="SM00233">
    <property type="entry name" value="PH"/>
    <property type="match status" value="8"/>
</dbReference>
<dbReference type="InterPro" id="IPR036034">
    <property type="entry name" value="PDZ_sf"/>
</dbReference>
<sequence>MADNEEENAYEKLSREVHQAQTTGAIHPDWLENPCGFLLKPDFKRKMQHMGAGGKKLQTSIRGLRLHLPGSSYRSRWFVLDGMMLKYFRSKNDDQELGAIHLTSVNAVLPSSMADAPEHALDLVCADRIYTVAAATREDMVRWATVLTLVLRGEYEPKLMQRRESAVIRGSSVIPPHNGRSSVIRQASQVIPPPTTYQPSLTPFDEEPEDKEREMDAKLRALSAREKLVTVTFDTPGPLHLLLQSTMEGTIMVRGFQEPSEGGVGLAEATGVIMVGDVLTSIQDHTFTTISFSEAIQEVQQASRPLTLRFSRLEAPPIKQQVRLAQGWVLAKEPATNRIRIRLLQLQGSKLHLFKSGLHAGRQDRPVLSLSLDDVSDLRPIHDKRTTESVQGFPKTYGLTLESTQFIFSFYVLTAEEQSQWIDVLKNVTIFEKSRKTTHNVLASIPVHPVSIVNNNTKACTSPLLLESEVLKWSDLTYGFESRYLVLYSSGKILIYYDATCATLLGTIRCDAIVNLVPSRITLGDEEEWQLDISVIVPASGRHYRRTFTFRVTTQHLMMKWARYIEREARHLSGRELDLSLQVMSAEEDCEMRGIKGSHRMYDRKIAQNLSAYKSWIEESRGTRHFGQLKLKEPMERGWFYVKKPGAVGTEAYHPRFIVFKDHYLLLYKYEIAPESADTCVGRIDLAEIRNVRSVKGDTMDSYEFSIQLKTSANLIFTLTALTLEQKEAWYILLLWASDFYFNETAMSATISPSTPQLVTSTSSAEHLTNRLSIEVIQNTTLAATTRTSLWSVDTISQIRGWIELFDKRVYAAIINGVFSYYEIEEDLDNEWGDALDAIELSNIRSVTSEGGSHFSVVLNHPESDSEITVAMNTTNAMWAKKWMLAMCSCSGLVLQQDEAGFHSQPPREDYIWKLDRLYQVHRKRFFCLQNHELVVRTEPHGRILSVVPLESIAGIFLCKIAAREGANDYYQMHLHCTFILPEDDQPVMDPTLTATTIYETEEDNDTEQVQTLSLSFFTEDEMRKWAIDIYNCCTNAMINHTGVNLLCPTSIETFPQDLLKTTTFEESHDVTPVNVSQGGWIYYRSGSHERFRRRFFVLLGNELSIYKHELIPDEAAIRYGVIDVRGLFDVQFVSKNCPENAMELQFANQTLMLIPSTDAAACTWQSALLDVKRSSISSVMHDRLEKSVIISRSSTFAVQKENEELLRSQIEALVTFAANLQEWDGSKWVANYYVMTTARVLVFSLAVHLYDEDPDLLSTFVTKHIVEVRSLTTEEENETGGSSSKCSFLVQLAGRAKKIILKCETFDHCLQWMRMLCHSNGKLELKRNASTGVWGSVNRIASLSRHNSFLATGPPRFTEATSGRLSRQEAMRRRTSELIQSRQSMTTK</sequence>
<gene>
    <name evidence="5" type="ORF">THRCLA_07073</name>
</gene>
<evidence type="ECO:0008006" key="7">
    <source>
        <dbReference type="Google" id="ProtNLM"/>
    </source>
</evidence>
<feature type="domain" description="PH" evidence="3">
    <location>
        <begin position="322"/>
        <end position="430"/>
    </location>
</feature>
<dbReference type="GO" id="GO:0005769">
    <property type="term" value="C:early endosome"/>
    <property type="evidence" value="ECO:0007669"/>
    <property type="project" value="TreeGrafter"/>
</dbReference>
<protein>
    <recommendedName>
        <fullName evidence="7">PH domain-containing protein</fullName>
    </recommendedName>
</protein>
<dbReference type="OrthoDB" id="2157866at2759"/>
<reference evidence="5 6" key="1">
    <citation type="journal article" date="2014" name="Genome Biol. Evol.">
        <title>The secreted proteins of Achlya hypogyna and Thraustotheca clavata identify the ancestral oomycete secretome and reveal gene acquisitions by horizontal gene transfer.</title>
        <authorList>
            <person name="Misner I."/>
            <person name="Blouin N."/>
            <person name="Leonard G."/>
            <person name="Richards T.A."/>
            <person name="Lane C.E."/>
        </authorList>
    </citation>
    <scope>NUCLEOTIDE SEQUENCE [LARGE SCALE GENOMIC DNA]</scope>
    <source>
        <strain evidence="5 6">ATCC 34112</strain>
    </source>
</reference>
<evidence type="ECO:0000313" key="6">
    <source>
        <dbReference type="Proteomes" id="UP000243217"/>
    </source>
</evidence>
<evidence type="ECO:0000313" key="5">
    <source>
        <dbReference type="EMBL" id="OQR97167.1"/>
    </source>
</evidence>
<dbReference type="GO" id="GO:0001881">
    <property type="term" value="P:receptor recycling"/>
    <property type="evidence" value="ECO:0007669"/>
    <property type="project" value="TreeGrafter"/>
</dbReference>
<feature type="domain" description="PDZ" evidence="4">
    <location>
        <begin position="228"/>
        <end position="314"/>
    </location>
</feature>
<dbReference type="EMBL" id="JNBS01001928">
    <property type="protein sequence ID" value="OQR97167.1"/>
    <property type="molecule type" value="Genomic_DNA"/>
</dbReference>
<dbReference type="CDD" id="cd00821">
    <property type="entry name" value="PH"/>
    <property type="match status" value="1"/>
</dbReference>
<dbReference type="SMART" id="SM00228">
    <property type="entry name" value="PDZ"/>
    <property type="match status" value="1"/>
</dbReference>
<dbReference type="InterPro" id="IPR001849">
    <property type="entry name" value="PH_domain"/>
</dbReference>
<dbReference type="STRING" id="74557.A0A1V9ZGT9"/>
<dbReference type="GO" id="GO:0042147">
    <property type="term" value="P:retrograde transport, endosome to Golgi"/>
    <property type="evidence" value="ECO:0007669"/>
    <property type="project" value="TreeGrafter"/>
</dbReference>
<dbReference type="GO" id="GO:0007032">
    <property type="term" value="P:endosome organization"/>
    <property type="evidence" value="ECO:0007669"/>
    <property type="project" value="TreeGrafter"/>
</dbReference>
<proteinExistence type="predicted"/>
<keyword evidence="6" id="KW-1185">Reference proteome</keyword>
<dbReference type="PROSITE" id="PS50106">
    <property type="entry name" value="PDZ"/>
    <property type="match status" value="1"/>
</dbReference>
<dbReference type="SUPFAM" id="SSF50729">
    <property type="entry name" value="PH domain-like"/>
    <property type="match status" value="5"/>
</dbReference>
<dbReference type="InterPro" id="IPR011993">
    <property type="entry name" value="PH-like_dom_sf"/>
</dbReference>
<dbReference type="Gene3D" id="2.30.29.30">
    <property type="entry name" value="Pleckstrin-homology domain (PH domain)/Phosphotyrosine-binding domain (PTB)"/>
    <property type="match status" value="4"/>
</dbReference>
<evidence type="ECO:0000259" key="4">
    <source>
        <dbReference type="PROSITE" id="PS50106"/>
    </source>
</evidence>
<feature type="compositionally biased region" description="Polar residues" evidence="2">
    <location>
        <begin position="1378"/>
        <end position="1389"/>
    </location>
</feature>
<dbReference type="GO" id="GO:0005829">
    <property type="term" value="C:cytosol"/>
    <property type="evidence" value="ECO:0007669"/>
    <property type="project" value="GOC"/>
</dbReference>
<dbReference type="PANTHER" id="PTHR22902">
    <property type="entry name" value="SESQUIPEDALIAN"/>
    <property type="match status" value="1"/>
</dbReference>
<evidence type="ECO:0000259" key="3">
    <source>
        <dbReference type="PROSITE" id="PS50003"/>
    </source>
</evidence>
<dbReference type="Pfam" id="PF00169">
    <property type="entry name" value="PH"/>
    <property type="match status" value="2"/>
</dbReference>
<comment type="caution">
    <text evidence="5">The sequence shown here is derived from an EMBL/GenBank/DDBJ whole genome shotgun (WGS) entry which is preliminary data.</text>
</comment>
<feature type="domain" description="PH" evidence="3">
    <location>
        <begin position="1075"/>
        <end position="1174"/>
    </location>
</feature>
<dbReference type="GO" id="GO:0005802">
    <property type="term" value="C:trans-Golgi network"/>
    <property type="evidence" value="ECO:0007669"/>
    <property type="project" value="TreeGrafter"/>
</dbReference>
<evidence type="ECO:0000256" key="1">
    <source>
        <dbReference type="ARBA" id="ARBA00022553"/>
    </source>
</evidence>
<organism evidence="5 6">
    <name type="scientific">Thraustotheca clavata</name>
    <dbReference type="NCBI Taxonomy" id="74557"/>
    <lineage>
        <taxon>Eukaryota</taxon>
        <taxon>Sar</taxon>
        <taxon>Stramenopiles</taxon>
        <taxon>Oomycota</taxon>
        <taxon>Saprolegniomycetes</taxon>
        <taxon>Saprolegniales</taxon>
        <taxon>Achlyaceae</taxon>
        <taxon>Thraustotheca</taxon>
    </lineage>
</organism>
<name>A0A1V9ZGT9_9STRA</name>
<accession>A0A1V9ZGT9</accession>
<keyword evidence="1" id="KW-0597">Phosphoprotein</keyword>
<feature type="domain" description="PH" evidence="3">
    <location>
        <begin position="633"/>
        <end position="739"/>
    </location>
</feature>
<feature type="domain" description="PH" evidence="3">
    <location>
        <begin position="58"/>
        <end position="152"/>
    </location>
</feature>
<dbReference type="Proteomes" id="UP000243217">
    <property type="component" value="Unassembled WGS sequence"/>
</dbReference>
<feature type="compositionally biased region" description="Basic and acidic residues" evidence="2">
    <location>
        <begin position="1367"/>
        <end position="1377"/>
    </location>
</feature>
<feature type="region of interest" description="Disordered" evidence="2">
    <location>
        <begin position="1354"/>
        <end position="1389"/>
    </location>
</feature>
<dbReference type="PROSITE" id="PS50003">
    <property type="entry name" value="PH_DOMAIN"/>
    <property type="match status" value="4"/>
</dbReference>